<gene>
    <name evidence="2" type="ORF">Y10_17500</name>
</gene>
<evidence type="ECO:0000313" key="3">
    <source>
        <dbReference type="Proteomes" id="UP001143543"/>
    </source>
</evidence>
<accession>A0ABQ5MIZ1</accession>
<evidence type="ECO:0000313" key="2">
    <source>
        <dbReference type="EMBL" id="GLB49382.1"/>
    </source>
</evidence>
<name>A0ABQ5MIZ1_9FLAO</name>
<sequence>MTREFKEALQIKRIKVLFEENESLVLVFKSNHFEEQYIKNLKNVFIEHVVMEIKWRNELIIAPSISTSIVLDHLKEFYACIKLFDITAHSLMYLMAKTFDIDLTNKNEIEHLKRHRSVNQRGQLNNEWSYYFHGISCTFTNKKTQQLLDVKIFNGLEFGVLDTYYLMKFIETTKKCKELSLILNSNTYNMQKVIEVLKEQNYIVNISEGEHGVILNRNIEI</sequence>
<dbReference type="InterPro" id="IPR054191">
    <property type="entry name" value="DUF6896"/>
</dbReference>
<feature type="domain" description="DUF6896" evidence="1">
    <location>
        <begin position="77"/>
        <end position="209"/>
    </location>
</feature>
<keyword evidence="3" id="KW-1185">Reference proteome</keyword>
<comment type="caution">
    <text evidence="2">The sequence shown here is derived from an EMBL/GenBank/DDBJ whole genome shotgun (WGS) entry which is preliminary data.</text>
</comment>
<evidence type="ECO:0000259" key="1">
    <source>
        <dbReference type="Pfam" id="PF21837"/>
    </source>
</evidence>
<dbReference type="Pfam" id="PF21837">
    <property type="entry name" value="DUF6896"/>
    <property type="match status" value="1"/>
</dbReference>
<dbReference type="EMBL" id="BRVO01000002">
    <property type="protein sequence ID" value="GLB49382.1"/>
    <property type="molecule type" value="Genomic_DNA"/>
</dbReference>
<dbReference type="Proteomes" id="UP001143543">
    <property type="component" value="Unassembled WGS sequence"/>
</dbReference>
<dbReference type="RefSeq" id="WP_281765019.1">
    <property type="nucleotide sequence ID" value="NZ_BRVO01000002.1"/>
</dbReference>
<proteinExistence type="predicted"/>
<reference evidence="2" key="1">
    <citation type="submission" date="2022-07" db="EMBL/GenBank/DDBJ databases">
        <title>Taxonomy of Novel Oxalotrophic and Methylotrophic Bacteria.</title>
        <authorList>
            <person name="Sahin N."/>
            <person name="Tani A."/>
        </authorList>
    </citation>
    <scope>NUCLEOTIDE SEQUENCE</scope>
    <source>
        <strain evidence="2">Y10</strain>
    </source>
</reference>
<organism evidence="2 3">
    <name type="scientific">Neptunitalea lumnitzerae</name>
    <dbReference type="NCBI Taxonomy" id="2965509"/>
    <lineage>
        <taxon>Bacteria</taxon>
        <taxon>Pseudomonadati</taxon>
        <taxon>Bacteroidota</taxon>
        <taxon>Flavobacteriia</taxon>
        <taxon>Flavobacteriales</taxon>
        <taxon>Flavobacteriaceae</taxon>
        <taxon>Neptunitalea</taxon>
    </lineage>
</organism>
<protein>
    <recommendedName>
        <fullName evidence="1">DUF6896 domain-containing protein</fullName>
    </recommendedName>
</protein>